<accession>A0A1F5V185</accession>
<organism evidence="1 2">
    <name type="scientific">Fraserbacteria sp. (strain RBG_16_55_9)</name>
    <dbReference type="NCBI Taxonomy" id="1817864"/>
    <lineage>
        <taxon>Bacteria</taxon>
        <taxon>Candidatus Fraseribacteriota</taxon>
    </lineage>
</organism>
<reference evidence="1 2" key="1">
    <citation type="journal article" date="2016" name="Nat. Commun.">
        <title>Thousands of microbial genomes shed light on interconnected biogeochemical processes in an aquifer system.</title>
        <authorList>
            <person name="Anantharaman K."/>
            <person name="Brown C.T."/>
            <person name="Hug L.A."/>
            <person name="Sharon I."/>
            <person name="Castelle C.J."/>
            <person name="Probst A.J."/>
            <person name="Thomas B.C."/>
            <person name="Singh A."/>
            <person name="Wilkins M.J."/>
            <person name="Karaoz U."/>
            <person name="Brodie E.L."/>
            <person name="Williams K.H."/>
            <person name="Hubbard S.S."/>
            <person name="Banfield J.F."/>
        </authorList>
    </citation>
    <scope>NUCLEOTIDE SEQUENCE [LARGE SCALE GENOMIC DNA]</scope>
    <source>
        <strain evidence="2">RBG_16_55_9</strain>
    </source>
</reference>
<dbReference type="InterPro" id="IPR022453">
    <property type="entry name" value="Znf_MqsA-type"/>
</dbReference>
<dbReference type="EMBL" id="MFGX01000017">
    <property type="protein sequence ID" value="OGF57182.1"/>
    <property type="molecule type" value="Genomic_DNA"/>
</dbReference>
<dbReference type="AlphaFoldDB" id="A0A1F5V185"/>
<dbReference type="NCBIfam" id="TIGR03831">
    <property type="entry name" value="YgiT_finger"/>
    <property type="match status" value="1"/>
</dbReference>
<gene>
    <name evidence="1" type="ORF">A2Z21_03255</name>
</gene>
<dbReference type="Proteomes" id="UP000179157">
    <property type="component" value="Unassembled WGS sequence"/>
</dbReference>
<proteinExistence type="predicted"/>
<sequence>MKLISRCPICGGQLMKEDVEKLLRGGSNVASIEVRAGVCHKCGEIVYDAVTVRKFQEIREKLEQNEVADFSLLGKAYVVN</sequence>
<evidence type="ECO:0000313" key="1">
    <source>
        <dbReference type="EMBL" id="OGF57182.1"/>
    </source>
</evidence>
<protein>
    <submittedName>
        <fullName evidence="1">YgiT-type zinc finger domain-containing protein</fullName>
    </submittedName>
</protein>
<evidence type="ECO:0000313" key="2">
    <source>
        <dbReference type="Proteomes" id="UP000179157"/>
    </source>
</evidence>
<comment type="caution">
    <text evidence="1">The sequence shown here is derived from an EMBL/GenBank/DDBJ whole genome shotgun (WGS) entry which is preliminary data.</text>
</comment>
<dbReference type="Gene3D" id="3.10.20.860">
    <property type="match status" value="1"/>
</dbReference>
<name>A0A1F5V185_FRAXR</name>